<feature type="domain" description="AMP-dependent synthetase/ligase" evidence="3">
    <location>
        <begin position="23"/>
        <end position="428"/>
    </location>
</feature>
<keyword evidence="4" id="KW-0436">Ligase</keyword>
<dbReference type="PROSITE" id="PS00455">
    <property type="entry name" value="AMP_BINDING"/>
    <property type="match status" value="1"/>
</dbReference>
<dbReference type="AlphaFoldDB" id="A0A0A0BGF0"/>
<name>A0A0A0BGF0_9GAMM</name>
<evidence type="ECO:0000256" key="1">
    <source>
        <dbReference type="ARBA" id="ARBA00022741"/>
    </source>
</evidence>
<evidence type="ECO:0000313" key="5">
    <source>
        <dbReference type="Proteomes" id="UP000029999"/>
    </source>
</evidence>
<dbReference type="EC" id="6.2.1.3" evidence="4"/>
<dbReference type="Pfam" id="PF00501">
    <property type="entry name" value="AMP-binding"/>
    <property type="match status" value="1"/>
</dbReference>
<protein>
    <submittedName>
        <fullName evidence="4">Long-chain-fatty-acid--CoA ligase</fullName>
        <ecNumber evidence="4">6.2.1.3</ecNumber>
    </submittedName>
</protein>
<dbReference type="SUPFAM" id="SSF56801">
    <property type="entry name" value="Acetyl-CoA synthetase-like"/>
    <property type="match status" value="1"/>
</dbReference>
<dbReference type="GO" id="GO:0016020">
    <property type="term" value="C:membrane"/>
    <property type="evidence" value="ECO:0007669"/>
    <property type="project" value="TreeGrafter"/>
</dbReference>
<evidence type="ECO:0000256" key="2">
    <source>
        <dbReference type="ARBA" id="ARBA00022840"/>
    </source>
</evidence>
<dbReference type="InterPro" id="IPR020845">
    <property type="entry name" value="AMP-binding_CS"/>
</dbReference>
<dbReference type="Proteomes" id="UP000029999">
    <property type="component" value="Unassembled WGS sequence"/>
</dbReference>
<dbReference type="Pfam" id="PF23562">
    <property type="entry name" value="AMP-binding_C_3"/>
    <property type="match status" value="1"/>
</dbReference>
<dbReference type="InterPro" id="IPR000873">
    <property type="entry name" value="AMP-dep_synth/lig_dom"/>
</dbReference>
<sequence length="599" mass="67078">MTTAKTDYISAEQAGTLYGLFLERLARSPDHIAYRSYSNQTKDWYNTTWRDVAQQVARWQAALKHEKLEPGDRVALNLRNAKEWVFFDQAAMGLGLIVVPLYPDDRPDNVAYILQDADVKLLYLQNHAQWKRLQPSITDEHNLRRVIIANQDSESLSLPAIYAQDWLPTTGESITDYDADPYQLASIIYTSGTTGRPKGVMLSHHNMLSVAAGSLQYFEIFPNDLFLSFLPLSHTLERTAGYYLPIMAGASVAYSRGIPQLADDMQMVKPTILIAVPRIFERIYSRLQAQLDKKPVISRFLFQLTCSIGWSKFNYQQGKQGWRPGFLLLPLLNKIVAQKVHQRMGGQVRLAVSGGAPLPFQAAKLFIGLGLNLLQGYGLTETSPVISVNEPTNNDPTSVGRAIPGVAVKIGDNDELLVRGPGNMMGYWNNHKATAQAINAEGWLHTGDQAKIDDNDHIHITGRIKDILVLSNGEKVPPSDMESAIQSGEYFEQALIVGEGESYLSALIVLNTDKWFSLAKELGLDAMDNSSLESKNLHQFVIQKLRQLLHDFPAYAKIRRVSLSLEPWTVENGMMTPTMKIKRAAVIKHHQADIDRMYA</sequence>
<proteinExistence type="predicted"/>
<evidence type="ECO:0000259" key="3">
    <source>
        <dbReference type="Pfam" id="PF00501"/>
    </source>
</evidence>
<dbReference type="PANTHER" id="PTHR43272">
    <property type="entry name" value="LONG-CHAIN-FATTY-ACID--COA LIGASE"/>
    <property type="match status" value="1"/>
</dbReference>
<comment type="caution">
    <text evidence="4">The sequence shown here is derived from an EMBL/GenBank/DDBJ whole genome shotgun (WGS) entry which is preliminary data.</text>
</comment>
<dbReference type="EMBL" id="JRQD01000003">
    <property type="protein sequence ID" value="KGM06965.1"/>
    <property type="molecule type" value="Genomic_DNA"/>
</dbReference>
<dbReference type="Gene3D" id="3.40.50.12780">
    <property type="entry name" value="N-terminal domain of ligase-like"/>
    <property type="match status" value="1"/>
</dbReference>
<keyword evidence="2" id="KW-0067">ATP-binding</keyword>
<dbReference type="STRING" id="392484.LP43_1460"/>
<dbReference type="GO" id="GO:0005524">
    <property type="term" value="F:ATP binding"/>
    <property type="evidence" value="ECO:0007669"/>
    <property type="project" value="UniProtKB-KW"/>
</dbReference>
<organism evidence="4 5">
    <name type="scientific">Methylophaga thiooxydans</name>
    <dbReference type="NCBI Taxonomy" id="392484"/>
    <lineage>
        <taxon>Bacteria</taxon>
        <taxon>Pseudomonadati</taxon>
        <taxon>Pseudomonadota</taxon>
        <taxon>Gammaproteobacteria</taxon>
        <taxon>Thiotrichales</taxon>
        <taxon>Piscirickettsiaceae</taxon>
        <taxon>Methylophaga</taxon>
    </lineage>
</organism>
<accession>A0A0A0BGF0</accession>
<evidence type="ECO:0000313" key="4">
    <source>
        <dbReference type="EMBL" id="KGM06965.1"/>
    </source>
</evidence>
<dbReference type="PANTHER" id="PTHR43272:SF33">
    <property type="entry name" value="AMP-BINDING DOMAIN-CONTAINING PROTEIN-RELATED"/>
    <property type="match status" value="1"/>
</dbReference>
<dbReference type="RefSeq" id="WP_036313733.1">
    <property type="nucleotide sequence ID" value="NZ_JRQD01000003.1"/>
</dbReference>
<dbReference type="GO" id="GO:0004467">
    <property type="term" value="F:long-chain fatty acid-CoA ligase activity"/>
    <property type="evidence" value="ECO:0007669"/>
    <property type="project" value="UniProtKB-EC"/>
</dbReference>
<dbReference type="CDD" id="cd05907">
    <property type="entry name" value="VL_LC_FACS_like"/>
    <property type="match status" value="1"/>
</dbReference>
<gene>
    <name evidence="4" type="ORF">LP43_1460</name>
</gene>
<dbReference type="InterPro" id="IPR042099">
    <property type="entry name" value="ANL_N_sf"/>
</dbReference>
<keyword evidence="1" id="KW-0547">Nucleotide-binding</keyword>
<reference evidence="4 5" key="1">
    <citation type="submission" date="2014-09" db="EMBL/GenBank/DDBJ databases">
        <authorList>
            <person name="Grob C."/>
            <person name="Taubert M."/>
            <person name="Howat A.M."/>
            <person name="Burns O.J."/>
            <person name="Dixon J.L."/>
            <person name="Chen Y."/>
            <person name="Murrell J.C."/>
        </authorList>
    </citation>
    <scope>NUCLEOTIDE SEQUENCE [LARGE SCALE GENOMIC DNA]</scope>
    <source>
        <strain evidence="4">L4</strain>
    </source>
</reference>